<dbReference type="EMBL" id="KB742418">
    <property type="protein sequence ID" value="EOB08773.1"/>
    <property type="molecule type" value="Genomic_DNA"/>
</dbReference>
<keyword evidence="2" id="KW-0812">Transmembrane</keyword>
<name>R0M7U9_ANAPL</name>
<reference evidence="4" key="1">
    <citation type="journal article" date="2013" name="Nat. Genet.">
        <title>The duck genome and transcriptome provide insight into an avian influenza virus reservoir species.</title>
        <authorList>
            <person name="Huang Y."/>
            <person name="Li Y."/>
            <person name="Burt D.W."/>
            <person name="Chen H."/>
            <person name="Zhang Y."/>
            <person name="Qian W."/>
            <person name="Kim H."/>
            <person name="Gan S."/>
            <person name="Zhao Y."/>
            <person name="Li J."/>
            <person name="Yi K."/>
            <person name="Feng H."/>
            <person name="Zhu P."/>
            <person name="Li B."/>
            <person name="Liu Q."/>
            <person name="Fairley S."/>
            <person name="Magor K.E."/>
            <person name="Du Z."/>
            <person name="Hu X."/>
            <person name="Goodman L."/>
            <person name="Tafer H."/>
            <person name="Vignal A."/>
            <person name="Lee T."/>
            <person name="Kim K.W."/>
            <person name="Sheng Z."/>
            <person name="An Y."/>
            <person name="Searle S."/>
            <person name="Herrero J."/>
            <person name="Groenen M.A."/>
            <person name="Crooijmans R.P."/>
            <person name="Faraut T."/>
            <person name="Cai Q."/>
            <person name="Webster R.G."/>
            <person name="Aldridge J.R."/>
            <person name="Warren W.C."/>
            <person name="Bartschat S."/>
            <person name="Kehr S."/>
            <person name="Marz M."/>
            <person name="Stadler P.F."/>
            <person name="Smith J."/>
            <person name="Kraus R.H."/>
            <person name="Zhao Y."/>
            <person name="Ren L."/>
            <person name="Fei J."/>
            <person name="Morisson M."/>
            <person name="Kaiser P."/>
            <person name="Griffin D.K."/>
            <person name="Rao M."/>
            <person name="Pitel F."/>
            <person name="Wang J."/>
            <person name="Li N."/>
        </authorList>
    </citation>
    <scope>NUCLEOTIDE SEQUENCE [LARGE SCALE GENOMIC DNA]</scope>
</reference>
<feature type="transmembrane region" description="Helical" evidence="2">
    <location>
        <begin position="6"/>
        <end position="26"/>
    </location>
</feature>
<evidence type="ECO:0000256" key="2">
    <source>
        <dbReference type="SAM" id="Phobius"/>
    </source>
</evidence>
<proteinExistence type="predicted"/>
<evidence type="ECO:0000313" key="3">
    <source>
        <dbReference type="EMBL" id="EOB08773.1"/>
    </source>
</evidence>
<accession>R0M7U9</accession>
<organism evidence="3 4">
    <name type="scientific">Anas platyrhynchos</name>
    <name type="common">Mallard</name>
    <name type="synonym">Anas boschas</name>
    <dbReference type="NCBI Taxonomy" id="8839"/>
    <lineage>
        <taxon>Eukaryota</taxon>
        <taxon>Metazoa</taxon>
        <taxon>Chordata</taxon>
        <taxon>Craniata</taxon>
        <taxon>Vertebrata</taxon>
        <taxon>Euteleostomi</taxon>
        <taxon>Archelosauria</taxon>
        <taxon>Archosauria</taxon>
        <taxon>Dinosauria</taxon>
        <taxon>Saurischia</taxon>
        <taxon>Theropoda</taxon>
        <taxon>Coelurosauria</taxon>
        <taxon>Aves</taxon>
        <taxon>Neognathae</taxon>
        <taxon>Galloanserae</taxon>
        <taxon>Anseriformes</taxon>
        <taxon>Anatidae</taxon>
        <taxon>Anatinae</taxon>
        <taxon>Anas</taxon>
    </lineage>
</organism>
<gene>
    <name evidence="3" type="ORF">Anapl_02257</name>
</gene>
<protein>
    <submittedName>
        <fullName evidence="3">Uncharacterized protein</fullName>
    </submittedName>
</protein>
<keyword evidence="4" id="KW-1185">Reference proteome</keyword>
<feature type="compositionally biased region" description="Basic residues" evidence="1">
    <location>
        <begin position="312"/>
        <end position="324"/>
    </location>
</feature>
<sequence length="449" mass="49922">MLHVLVAGFQGLMSLATGSLCIAVLLEYSRKDLYYLPCPPRFCRCAGPGAVRGAETARPLSVVLSGAAAVRGADGAGWQHHGVCSRYSVCTVSEGPMRPNLQEDIMNCIKTTCFEESRIEIKDIIFLLGNALIASVIGFEMGLHIFESKVMPVVTYLHDSIPNNTLKRYGRKLNELPIQTNDLLLTIIGTNQNIVTGEKPGPEQDEVKLQNASKQIVQTAILQAVQQVSQESQQKEKRTNSSMSLQLERGKLTKKHEKKNNNPSYKSSFKHKLLWYGLIFESLLSAHFHISSARSVAAREDALNPSGDKYTGTRHRGRERPGKQPRKVLVRQEMEAQQRKDKDTPFQLKCEVEQDCSHDLVVWAMGSNRMEQGMKREMMMCQALFIVKGCCRLMKAVMLQKLLANPLILLANAPASMLTVAANTELCPFTGTKALLPRQKPQVSRNSGN</sequence>
<feature type="region of interest" description="Disordered" evidence="1">
    <location>
        <begin position="230"/>
        <end position="264"/>
    </location>
</feature>
<dbReference type="AlphaFoldDB" id="R0M7U9"/>
<evidence type="ECO:0000313" key="4">
    <source>
        <dbReference type="Proteomes" id="UP000296049"/>
    </source>
</evidence>
<dbReference type="Proteomes" id="UP000296049">
    <property type="component" value="Unassembled WGS sequence"/>
</dbReference>
<feature type="transmembrane region" description="Helical" evidence="2">
    <location>
        <begin position="124"/>
        <end position="146"/>
    </location>
</feature>
<keyword evidence="2" id="KW-0472">Membrane</keyword>
<evidence type="ECO:0000256" key="1">
    <source>
        <dbReference type="SAM" id="MobiDB-lite"/>
    </source>
</evidence>
<feature type="region of interest" description="Disordered" evidence="1">
    <location>
        <begin position="296"/>
        <end position="324"/>
    </location>
</feature>
<keyword evidence="2" id="KW-1133">Transmembrane helix</keyword>